<sequence>MKNILLIGFLLLHLTTYGQIELRGDLGDVYYSKDLYKTKYNSPAGSPYLNENFTPAKINDISETKLVRFDAFEDRVEIMVDENKVVILPDKTPFTISLLDGSDKLFETKSYLDEKGNLKTSFFELLSIQENYRLYLKEKIEFSKAVKAQGYQDAEPAIFKKQHGTYFITDFKGQSDQLLSIPSNFSKFLKFLPNHSKSMKMFIKTNKLKIDQDVDLLTIFDFYLSKT</sequence>
<name>A0ABV2SXE5_9FLAO</name>
<evidence type="ECO:0000313" key="2">
    <source>
        <dbReference type="Proteomes" id="UP001549799"/>
    </source>
</evidence>
<accession>A0ABV2SXE5</accession>
<gene>
    <name evidence="1" type="ORF">ABXZ36_12225</name>
</gene>
<reference evidence="1 2" key="1">
    <citation type="submission" date="2024-07" db="EMBL/GenBank/DDBJ databases">
        <title>The genome sequence of type strain Sediminicola arcticus GDMCC 1.2805.</title>
        <authorList>
            <person name="Liu Y."/>
        </authorList>
    </citation>
    <scope>NUCLEOTIDE SEQUENCE [LARGE SCALE GENOMIC DNA]</scope>
    <source>
        <strain evidence="1 2">GDMCC 1.2805</strain>
    </source>
</reference>
<dbReference type="EMBL" id="JBEXAE010000005">
    <property type="protein sequence ID" value="MET6991412.1"/>
    <property type="molecule type" value="Genomic_DNA"/>
</dbReference>
<organism evidence="1 2">
    <name type="scientific">Sediminicola arcticus</name>
    <dbReference type="NCBI Taxonomy" id="1574308"/>
    <lineage>
        <taxon>Bacteria</taxon>
        <taxon>Pseudomonadati</taxon>
        <taxon>Bacteroidota</taxon>
        <taxon>Flavobacteriia</taxon>
        <taxon>Flavobacteriales</taxon>
        <taxon>Flavobacteriaceae</taxon>
        <taxon>Sediminicola</taxon>
    </lineage>
</organism>
<protein>
    <recommendedName>
        <fullName evidence="3">Gliding motility-associated protein GldM C-terminal domain-containing protein</fullName>
    </recommendedName>
</protein>
<keyword evidence="2" id="KW-1185">Reference proteome</keyword>
<dbReference type="Proteomes" id="UP001549799">
    <property type="component" value="Unassembled WGS sequence"/>
</dbReference>
<proteinExistence type="predicted"/>
<dbReference type="RefSeq" id="WP_354615953.1">
    <property type="nucleotide sequence ID" value="NZ_JBEXAE010000005.1"/>
</dbReference>
<evidence type="ECO:0008006" key="3">
    <source>
        <dbReference type="Google" id="ProtNLM"/>
    </source>
</evidence>
<comment type="caution">
    <text evidence="1">The sequence shown here is derived from an EMBL/GenBank/DDBJ whole genome shotgun (WGS) entry which is preliminary data.</text>
</comment>
<evidence type="ECO:0000313" key="1">
    <source>
        <dbReference type="EMBL" id="MET6991412.1"/>
    </source>
</evidence>